<proteinExistence type="predicted"/>
<evidence type="ECO:0000313" key="3">
    <source>
        <dbReference type="EMBL" id="KAK2174111.1"/>
    </source>
</evidence>
<organism evidence="3 4">
    <name type="scientific">Ridgeia piscesae</name>
    <name type="common">Tubeworm</name>
    <dbReference type="NCBI Taxonomy" id="27915"/>
    <lineage>
        <taxon>Eukaryota</taxon>
        <taxon>Metazoa</taxon>
        <taxon>Spiralia</taxon>
        <taxon>Lophotrochozoa</taxon>
        <taxon>Annelida</taxon>
        <taxon>Polychaeta</taxon>
        <taxon>Sedentaria</taxon>
        <taxon>Canalipalpata</taxon>
        <taxon>Sabellida</taxon>
        <taxon>Siboglinidae</taxon>
        <taxon>Ridgeia</taxon>
    </lineage>
</organism>
<protein>
    <submittedName>
        <fullName evidence="3">Uncharacterized protein</fullName>
    </submittedName>
</protein>
<reference evidence="3" key="1">
    <citation type="journal article" date="2023" name="Mol. Biol. Evol.">
        <title>Third-Generation Sequencing Reveals the Adaptive Role of the Epigenome in Three Deep-Sea Polychaetes.</title>
        <authorList>
            <person name="Perez M."/>
            <person name="Aroh O."/>
            <person name="Sun Y."/>
            <person name="Lan Y."/>
            <person name="Juniper S.K."/>
            <person name="Young C.R."/>
            <person name="Angers B."/>
            <person name="Qian P.Y."/>
        </authorList>
    </citation>
    <scope>NUCLEOTIDE SEQUENCE</scope>
    <source>
        <strain evidence="3">R07B-5</strain>
    </source>
</reference>
<dbReference type="EMBL" id="JAODUO010000828">
    <property type="protein sequence ID" value="KAK2174111.1"/>
    <property type="molecule type" value="Genomic_DNA"/>
</dbReference>
<keyword evidence="1" id="KW-0732">Signal</keyword>
<keyword evidence="4" id="KW-1185">Reference proteome</keyword>
<gene>
    <name evidence="3" type="ORF">NP493_829g01091</name>
</gene>
<accession>A0AAD9KMP1</accession>
<keyword evidence="2" id="KW-0325">Glycoprotein</keyword>
<name>A0AAD9KMP1_RIDPI</name>
<dbReference type="PANTHER" id="PTHR23412:SF17">
    <property type="entry name" value="OTOANCORIN"/>
    <property type="match status" value="1"/>
</dbReference>
<dbReference type="GO" id="GO:0007160">
    <property type="term" value="P:cell-matrix adhesion"/>
    <property type="evidence" value="ECO:0007669"/>
    <property type="project" value="TreeGrafter"/>
</dbReference>
<evidence type="ECO:0000256" key="2">
    <source>
        <dbReference type="ARBA" id="ARBA00023180"/>
    </source>
</evidence>
<dbReference type="AlphaFoldDB" id="A0AAD9KMP1"/>
<evidence type="ECO:0000313" key="4">
    <source>
        <dbReference type="Proteomes" id="UP001209878"/>
    </source>
</evidence>
<sequence length="331" mass="35580">MTSCRGRQEALADSFSAVLHALAEKHRVRRYRDGEGFRAELSRADRATEASLEHRLLSVFINAVAAQEAAAATETIAPTTPTVSTGRKSRRTVAAAVTVTCSMIETAGEAARAIGARLLATLSVDDFTDCVDQLGEIDTWSIEQLAVLCKLAKAKAWGKPDAWTSENTMEAANILAALTVSELGSLALTDTDTLAPLAHSHLLSNAQREKLFALWLSKVKHNDMTTVTAEEIVQLGQLACGATAANIDQLPLDVYKDSTTTWGSVDSCGFNQRKAIARKAEDAFGIDPTKWNVTTLRLIGHSVGTYGSKVDRRVTWVGMGPIGEQDRPVGL</sequence>
<evidence type="ECO:0000256" key="1">
    <source>
        <dbReference type="ARBA" id="ARBA00022729"/>
    </source>
</evidence>
<dbReference type="PANTHER" id="PTHR23412">
    <property type="entry name" value="STEREOCILIN RELATED"/>
    <property type="match status" value="1"/>
</dbReference>
<dbReference type="Proteomes" id="UP001209878">
    <property type="component" value="Unassembled WGS sequence"/>
</dbReference>
<dbReference type="InterPro" id="IPR026664">
    <property type="entry name" value="Stereocilin-rel"/>
</dbReference>
<comment type="caution">
    <text evidence="3">The sequence shown here is derived from an EMBL/GenBank/DDBJ whole genome shotgun (WGS) entry which is preliminary data.</text>
</comment>
<dbReference type="GO" id="GO:0009986">
    <property type="term" value="C:cell surface"/>
    <property type="evidence" value="ECO:0007669"/>
    <property type="project" value="TreeGrafter"/>
</dbReference>